<accession>A0A0J6HHQ8</accession>
<dbReference type="EMBL" id="LECW02000045">
    <property type="protein sequence ID" value="KRT90297.1"/>
    <property type="molecule type" value="Genomic_DNA"/>
</dbReference>
<evidence type="ECO:0000256" key="1">
    <source>
        <dbReference type="ARBA" id="ARBA00010641"/>
    </source>
</evidence>
<dbReference type="Pfam" id="PF08281">
    <property type="entry name" value="Sigma70_r4_2"/>
    <property type="match status" value="1"/>
</dbReference>
<evidence type="ECO:0000313" key="10">
    <source>
        <dbReference type="Proteomes" id="UP000036168"/>
    </source>
</evidence>
<dbReference type="GO" id="GO:0003677">
    <property type="term" value="F:DNA binding"/>
    <property type="evidence" value="ECO:0007669"/>
    <property type="project" value="UniProtKB-KW"/>
</dbReference>
<reference evidence="8 10" key="1">
    <citation type="journal article" date="2015" name="Int. J. Syst. Evol. Microbiol.">
        <title>Bacillus glycinifermentans sp. nov., isolated from fermented soybean paste.</title>
        <authorList>
            <person name="Kim S.J."/>
            <person name="Dunlap C.A."/>
            <person name="Kwon S.W."/>
            <person name="Rooney A.P."/>
        </authorList>
    </citation>
    <scope>NUCLEOTIDE SEQUENCE [LARGE SCALE GENOMIC DNA]</scope>
    <source>
        <strain evidence="8 10">GO-13</strain>
    </source>
</reference>
<dbReference type="Pfam" id="PF04542">
    <property type="entry name" value="Sigma70_r2"/>
    <property type="match status" value="1"/>
</dbReference>
<dbReference type="PATRIC" id="fig|1664069.3.peg.4378"/>
<dbReference type="Proteomes" id="UP000036168">
    <property type="component" value="Unassembled WGS sequence"/>
</dbReference>
<dbReference type="InterPro" id="IPR013324">
    <property type="entry name" value="RNA_pol_sigma_r3/r4-like"/>
</dbReference>
<accession>A0A0J6EHM0</accession>
<keyword evidence="3" id="KW-0731">Sigma factor</keyword>
<keyword evidence="11" id="KW-1185">Reference proteome</keyword>
<feature type="domain" description="RNA polymerase sigma-70 region 2" evidence="6">
    <location>
        <begin position="7"/>
        <end position="64"/>
    </location>
</feature>
<evidence type="ECO:0000259" key="6">
    <source>
        <dbReference type="Pfam" id="PF04542"/>
    </source>
</evidence>
<dbReference type="EMBL" id="JARRTL010000006">
    <property type="protein sequence ID" value="MEC0483992.1"/>
    <property type="molecule type" value="Genomic_DNA"/>
</dbReference>
<keyword evidence="4" id="KW-0238">DNA-binding</keyword>
<sequence>MNELKQKALMKYCMMITGDKWDAEDLAQDTILKLIEINQADASPAYQKTVAKHKWIDRIRKRKRECFLSGADQAGGQTEEIRAADECEHLLKHLAAELTPKQLTIFLLKDVFYYQLHEIAETLGKPESSVKSLLFRSRQRVKRLSSDVLQREAISESGSEHERLLIDAILRHDPDRLLEYAKRTWLSSASQPSCISMMRCAA</sequence>
<dbReference type="PANTHER" id="PTHR43133">
    <property type="entry name" value="RNA POLYMERASE ECF-TYPE SIGMA FACTO"/>
    <property type="match status" value="1"/>
</dbReference>
<dbReference type="InterPro" id="IPR007627">
    <property type="entry name" value="RNA_pol_sigma70_r2"/>
</dbReference>
<dbReference type="RefSeq" id="WP_048354092.1">
    <property type="nucleotide sequence ID" value="NZ_CP023481.1"/>
</dbReference>
<dbReference type="NCBIfam" id="TIGR02937">
    <property type="entry name" value="sigma70-ECF"/>
    <property type="match status" value="1"/>
</dbReference>
<reference evidence="9 11" key="3">
    <citation type="submission" date="2023-03" db="EMBL/GenBank/DDBJ databases">
        <title>Agriculturally important microbes genome sequencing.</title>
        <authorList>
            <person name="Dunlap C."/>
        </authorList>
    </citation>
    <scope>NUCLEOTIDE SEQUENCE [LARGE SCALE GENOMIC DNA]</scope>
    <source>
        <strain evidence="9 11">CBP-3203</strain>
    </source>
</reference>
<dbReference type="InterPro" id="IPR036388">
    <property type="entry name" value="WH-like_DNA-bd_sf"/>
</dbReference>
<keyword evidence="5" id="KW-0804">Transcription</keyword>
<name>A0A0J6EHM0_9BACI</name>
<dbReference type="GO" id="GO:0006352">
    <property type="term" value="P:DNA-templated transcription initiation"/>
    <property type="evidence" value="ECO:0007669"/>
    <property type="project" value="InterPro"/>
</dbReference>
<evidence type="ECO:0000259" key="7">
    <source>
        <dbReference type="Pfam" id="PF08281"/>
    </source>
</evidence>
<reference evidence="8" key="2">
    <citation type="submission" date="2015-10" db="EMBL/GenBank/DDBJ databases">
        <authorList>
            <person name="Gilbert D.G."/>
        </authorList>
    </citation>
    <scope>NUCLEOTIDE SEQUENCE</scope>
    <source>
        <strain evidence="8">GO-13</strain>
    </source>
</reference>
<dbReference type="InterPro" id="IPR039425">
    <property type="entry name" value="RNA_pol_sigma-70-like"/>
</dbReference>
<comment type="caution">
    <text evidence="8">The sequence shown here is derived from an EMBL/GenBank/DDBJ whole genome shotgun (WGS) entry which is preliminary data.</text>
</comment>
<dbReference type="InterPro" id="IPR014284">
    <property type="entry name" value="RNA_pol_sigma-70_dom"/>
</dbReference>
<dbReference type="InterPro" id="IPR013249">
    <property type="entry name" value="RNA_pol_sigma70_r4_t2"/>
</dbReference>
<dbReference type="InterPro" id="IPR013325">
    <property type="entry name" value="RNA_pol_sigma_r2"/>
</dbReference>
<comment type="similarity">
    <text evidence="1">Belongs to the sigma-70 factor family. ECF subfamily.</text>
</comment>
<dbReference type="PANTHER" id="PTHR43133:SF8">
    <property type="entry name" value="RNA POLYMERASE SIGMA FACTOR HI_1459-RELATED"/>
    <property type="match status" value="1"/>
</dbReference>
<protein>
    <submittedName>
        <fullName evidence="8">RNA polymerase subunit sigma-70</fullName>
    </submittedName>
    <submittedName>
        <fullName evidence="9">Sigma-70 family RNA polymerase sigma factor</fullName>
    </submittedName>
</protein>
<dbReference type="GO" id="GO:0016987">
    <property type="term" value="F:sigma factor activity"/>
    <property type="evidence" value="ECO:0007669"/>
    <property type="project" value="UniProtKB-KW"/>
</dbReference>
<evidence type="ECO:0000313" key="8">
    <source>
        <dbReference type="EMBL" id="KRT90297.1"/>
    </source>
</evidence>
<dbReference type="SUPFAM" id="SSF88946">
    <property type="entry name" value="Sigma2 domain of RNA polymerase sigma factors"/>
    <property type="match status" value="1"/>
</dbReference>
<evidence type="ECO:0000256" key="3">
    <source>
        <dbReference type="ARBA" id="ARBA00023082"/>
    </source>
</evidence>
<dbReference type="AlphaFoldDB" id="A0A0J6EHM0"/>
<proteinExistence type="inferred from homology"/>
<dbReference type="Gene3D" id="1.10.10.10">
    <property type="entry name" value="Winged helix-like DNA-binding domain superfamily/Winged helix DNA-binding domain"/>
    <property type="match status" value="1"/>
</dbReference>
<keyword evidence="2" id="KW-0805">Transcription regulation</keyword>
<evidence type="ECO:0000256" key="2">
    <source>
        <dbReference type="ARBA" id="ARBA00023015"/>
    </source>
</evidence>
<evidence type="ECO:0000313" key="11">
    <source>
        <dbReference type="Proteomes" id="UP001341297"/>
    </source>
</evidence>
<dbReference type="SUPFAM" id="SSF88659">
    <property type="entry name" value="Sigma3 and sigma4 domains of RNA polymerase sigma factors"/>
    <property type="match status" value="1"/>
</dbReference>
<organism evidence="8 10">
    <name type="scientific">Bacillus glycinifermentans</name>
    <dbReference type="NCBI Taxonomy" id="1664069"/>
    <lineage>
        <taxon>Bacteria</taxon>
        <taxon>Bacillati</taxon>
        <taxon>Bacillota</taxon>
        <taxon>Bacilli</taxon>
        <taxon>Bacillales</taxon>
        <taxon>Bacillaceae</taxon>
        <taxon>Bacillus</taxon>
    </lineage>
</organism>
<evidence type="ECO:0000256" key="5">
    <source>
        <dbReference type="ARBA" id="ARBA00023163"/>
    </source>
</evidence>
<dbReference type="Gene3D" id="1.10.1740.10">
    <property type="match status" value="1"/>
</dbReference>
<evidence type="ECO:0000313" key="9">
    <source>
        <dbReference type="EMBL" id="MEC0483992.1"/>
    </source>
</evidence>
<dbReference type="Proteomes" id="UP001341297">
    <property type="component" value="Unassembled WGS sequence"/>
</dbReference>
<feature type="domain" description="RNA polymerase sigma factor 70 region 4 type 2" evidence="7">
    <location>
        <begin position="91"/>
        <end position="140"/>
    </location>
</feature>
<dbReference type="OrthoDB" id="2381154at2"/>
<evidence type="ECO:0000256" key="4">
    <source>
        <dbReference type="ARBA" id="ARBA00023125"/>
    </source>
</evidence>
<gene>
    <name evidence="8" type="ORF">AB447_206885</name>
    <name evidence="9" type="ORF">P8828_03875</name>
</gene>
<dbReference type="STRING" id="1664069.BGLY_4298"/>